<dbReference type="Gene3D" id="3.10.310.70">
    <property type="match status" value="1"/>
</dbReference>
<dbReference type="PANTHER" id="PTHR22642">
    <property type="entry name" value="IMIDAZOLONEPROPIONASE"/>
    <property type="match status" value="1"/>
</dbReference>
<evidence type="ECO:0000313" key="4">
    <source>
        <dbReference type="Proteomes" id="UP001497512"/>
    </source>
</evidence>
<dbReference type="Pfam" id="PF07969">
    <property type="entry name" value="Amidohydro_3"/>
    <property type="match status" value="1"/>
</dbReference>
<keyword evidence="1" id="KW-0812">Transmembrane</keyword>
<keyword evidence="1" id="KW-0472">Membrane</keyword>
<dbReference type="CDD" id="cd01300">
    <property type="entry name" value="YtcJ_like"/>
    <property type="match status" value="1"/>
</dbReference>
<feature type="transmembrane region" description="Helical" evidence="1">
    <location>
        <begin position="12"/>
        <end position="30"/>
    </location>
</feature>
<dbReference type="PANTHER" id="PTHR22642:SF2">
    <property type="entry name" value="PROTEIN LONG AFTER FAR-RED 3"/>
    <property type="match status" value="1"/>
</dbReference>
<dbReference type="SUPFAM" id="SSF51338">
    <property type="entry name" value="Composite domain of metallo-dependent hydrolases"/>
    <property type="match status" value="1"/>
</dbReference>
<name>A0ABP0UFW7_9BRYO</name>
<reference evidence="3" key="1">
    <citation type="submission" date="2024-02" db="EMBL/GenBank/DDBJ databases">
        <authorList>
            <consortium name="ELIXIR-Norway"/>
            <consortium name="Elixir Norway"/>
        </authorList>
    </citation>
    <scope>NUCLEOTIDE SEQUENCE</scope>
</reference>
<keyword evidence="4" id="KW-1185">Reference proteome</keyword>
<dbReference type="Gene3D" id="3.20.20.140">
    <property type="entry name" value="Metal-dependent hydrolases"/>
    <property type="match status" value="1"/>
</dbReference>
<keyword evidence="1" id="KW-1133">Transmembrane helix</keyword>
<evidence type="ECO:0000259" key="2">
    <source>
        <dbReference type="Pfam" id="PF07969"/>
    </source>
</evidence>
<evidence type="ECO:0000256" key="1">
    <source>
        <dbReference type="SAM" id="Phobius"/>
    </source>
</evidence>
<sequence>MGRKQRQVCFGLRLLVLLAVLIVIAPPWFFSIDTYFALMRFARKGLSFKEDEGADIVFTNATIWTGDSIQPWAEFMVLRKGRILRVGNLTQLQYMRIGSKMEVVDLEGKFVTPGFIDSHLHFLHGGLQMKHVDLGCVNSRAEFERKFRIAAEDVESGKWIFGSMWNEENWGGTLPEASWIDNVTPHHPVWACRIDVHTCLANSMAMALANISHDTVDPEGGTVVKNIHGDLTGLFKDMASRLITHHIPPMSVEERREALIRASELALSRGVTSVVDFGRVGASEHPWDDFPEVYLWADAAGMMRVRVSIFLPIETWQSVIALVRQRGFMLSQWLHIGGVKAFADGSLGTRTALFHKAYADDNSNYGLLALDLDWLQEAVLGADNAGLQVAVHAIGDAANDHVLSTFETVVSKNGPRDRRFRIEHAQHLSAGAPERFQASGVVASVQPEHMLDDAYSAMRKLGEERAQQGSYLFNSLLGNGTHLALGSDWTVAPIDPLRGIQAASTRIPKGWSSSWIPSEIISSEAALSGYTREGAYASFMEKYVGSLSPGKYADFVVLSHSPLNDLARDGIPSVLATYVGGCLAHPKPT</sequence>
<dbReference type="InterPro" id="IPR033932">
    <property type="entry name" value="YtcJ-like"/>
</dbReference>
<organism evidence="3 4">
    <name type="scientific">Sphagnum troendelagicum</name>
    <dbReference type="NCBI Taxonomy" id="128251"/>
    <lineage>
        <taxon>Eukaryota</taxon>
        <taxon>Viridiplantae</taxon>
        <taxon>Streptophyta</taxon>
        <taxon>Embryophyta</taxon>
        <taxon>Bryophyta</taxon>
        <taxon>Sphagnophytina</taxon>
        <taxon>Sphagnopsida</taxon>
        <taxon>Sphagnales</taxon>
        <taxon>Sphagnaceae</taxon>
        <taxon>Sphagnum</taxon>
    </lineage>
</organism>
<dbReference type="InterPro" id="IPR013108">
    <property type="entry name" value="Amidohydro_3"/>
</dbReference>
<evidence type="ECO:0000313" key="3">
    <source>
        <dbReference type="EMBL" id="CAK9220296.1"/>
    </source>
</evidence>
<protein>
    <recommendedName>
        <fullName evidence="2">Amidohydrolase 3 domain-containing protein</fullName>
    </recommendedName>
</protein>
<dbReference type="InterPro" id="IPR011059">
    <property type="entry name" value="Metal-dep_hydrolase_composite"/>
</dbReference>
<accession>A0ABP0UFW7</accession>
<dbReference type="Proteomes" id="UP001497512">
    <property type="component" value="Chromosome 3"/>
</dbReference>
<dbReference type="InterPro" id="IPR032466">
    <property type="entry name" value="Metal_Hydrolase"/>
</dbReference>
<dbReference type="Gene3D" id="2.30.40.10">
    <property type="entry name" value="Urease, subunit C, domain 1"/>
    <property type="match status" value="1"/>
</dbReference>
<dbReference type="SUPFAM" id="SSF51556">
    <property type="entry name" value="Metallo-dependent hydrolases"/>
    <property type="match status" value="1"/>
</dbReference>
<feature type="domain" description="Amidohydrolase 3" evidence="2">
    <location>
        <begin position="102"/>
        <end position="563"/>
    </location>
</feature>
<dbReference type="EMBL" id="OZ019895">
    <property type="protein sequence ID" value="CAK9220296.1"/>
    <property type="molecule type" value="Genomic_DNA"/>
</dbReference>
<proteinExistence type="predicted"/>
<gene>
    <name evidence="3" type="ORF">CSSPTR1EN2_LOCUS15365</name>
</gene>